<dbReference type="Proteomes" id="UP000034087">
    <property type="component" value="Unassembled WGS sequence"/>
</dbReference>
<keyword evidence="7 12" id="KW-0791">Threonine biosynthesis</keyword>
<dbReference type="SUPFAM" id="SSF53686">
    <property type="entry name" value="Tryptophan synthase beta subunit-like PLP-dependent enzymes"/>
    <property type="match status" value="1"/>
</dbReference>
<dbReference type="InterPro" id="IPR050147">
    <property type="entry name" value="Ser/Thr_Dehydratase"/>
</dbReference>
<dbReference type="InterPro" id="IPR001926">
    <property type="entry name" value="TrpB-like_PALP"/>
</dbReference>
<dbReference type="GO" id="GO:0004795">
    <property type="term" value="F:threonine synthase activity"/>
    <property type="evidence" value="ECO:0007669"/>
    <property type="project" value="UniProtKB-UniRule"/>
</dbReference>
<keyword evidence="8 12" id="KW-0663">Pyridoxal phosphate</keyword>
<dbReference type="FunFam" id="3.40.50.1100:FF:000013">
    <property type="entry name" value="Threonine synthase"/>
    <property type="match status" value="1"/>
</dbReference>
<dbReference type="InterPro" id="IPR004450">
    <property type="entry name" value="Thr_synthase-like"/>
</dbReference>
<name>A0A0G1ILX7_9BACT</name>
<reference evidence="16 17" key="1">
    <citation type="journal article" date="2015" name="Nature">
        <title>rRNA introns, odd ribosomes, and small enigmatic genomes across a large radiation of phyla.</title>
        <authorList>
            <person name="Brown C.T."/>
            <person name="Hug L.A."/>
            <person name="Thomas B.C."/>
            <person name="Sharon I."/>
            <person name="Castelle C.J."/>
            <person name="Singh A."/>
            <person name="Wilkins M.J."/>
            <person name="Williams K.H."/>
            <person name="Banfield J.F."/>
        </authorList>
    </citation>
    <scope>NUCLEOTIDE SEQUENCE [LARGE SCALE GENOMIC DNA]</scope>
</reference>
<dbReference type="NCBIfam" id="TIGR00260">
    <property type="entry name" value="thrC"/>
    <property type="match status" value="1"/>
</dbReference>
<dbReference type="PANTHER" id="PTHR48078">
    <property type="entry name" value="THREONINE DEHYDRATASE, MITOCHONDRIAL-RELATED"/>
    <property type="match status" value="1"/>
</dbReference>
<evidence type="ECO:0000256" key="14">
    <source>
        <dbReference type="PIRSR" id="PIRSR038945-2"/>
    </source>
</evidence>
<dbReference type="GO" id="GO:0009088">
    <property type="term" value="P:threonine biosynthetic process"/>
    <property type="evidence" value="ECO:0007669"/>
    <property type="project" value="UniProtKB-UniRule"/>
</dbReference>
<dbReference type="GO" id="GO:0009097">
    <property type="term" value="P:isoleucine biosynthetic process"/>
    <property type="evidence" value="ECO:0007669"/>
    <property type="project" value="TreeGrafter"/>
</dbReference>
<evidence type="ECO:0000256" key="10">
    <source>
        <dbReference type="ARBA" id="ARBA00049144"/>
    </source>
</evidence>
<evidence type="ECO:0000256" key="12">
    <source>
        <dbReference type="PIRNR" id="PIRNR038945"/>
    </source>
</evidence>
<evidence type="ECO:0000256" key="2">
    <source>
        <dbReference type="ARBA" id="ARBA00004979"/>
    </source>
</evidence>
<evidence type="ECO:0000256" key="8">
    <source>
        <dbReference type="ARBA" id="ARBA00022898"/>
    </source>
</evidence>
<dbReference type="UniPathway" id="UPA00050">
    <property type="reaction ID" value="UER00065"/>
</dbReference>
<dbReference type="Pfam" id="PF00291">
    <property type="entry name" value="PALP"/>
    <property type="match status" value="1"/>
</dbReference>
<keyword evidence="9 12" id="KW-0456">Lyase</keyword>
<evidence type="ECO:0000256" key="5">
    <source>
        <dbReference type="ARBA" id="ARBA00018679"/>
    </source>
</evidence>
<comment type="catalytic activity">
    <reaction evidence="10 12">
        <text>O-phospho-L-homoserine + H2O = L-threonine + phosphate</text>
        <dbReference type="Rhea" id="RHEA:10840"/>
        <dbReference type="ChEBI" id="CHEBI:15377"/>
        <dbReference type="ChEBI" id="CHEBI:43474"/>
        <dbReference type="ChEBI" id="CHEBI:57590"/>
        <dbReference type="ChEBI" id="CHEBI:57926"/>
        <dbReference type="EC" id="4.2.3.1"/>
    </reaction>
</comment>
<dbReference type="GO" id="GO:0006567">
    <property type="term" value="P:L-threonine catabolic process"/>
    <property type="evidence" value="ECO:0007669"/>
    <property type="project" value="TreeGrafter"/>
</dbReference>
<evidence type="ECO:0000256" key="3">
    <source>
        <dbReference type="ARBA" id="ARBA00005517"/>
    </source>
</evidence>
<gene>
    <name evidence="16" type="ORF">UW53_C0003G0026</name>
</gene>
<dbReference type="GO" id="GO:0006565">
    <property type="term" value="P:L-serine catabolic process"/>
    <property type="evidence" value="ECO:0007669"/>
    <property type="project" value="TreeGrafter"/>
</dbReference>
<dbReference type="EMBL" id="LCIR01000003">
    <property type="protein sequence ID" value="KKT60115.1"/>
    <property type="molecule type" value="Genomic_DNA"/>
</dbReference>
<comment type="cofactor">
    <cofactor evidence="1 12 13">
        <name>pyridoxal 5'-phosphate</name>
        <dbReference type="ChEBI" id="CHEBI:597326"/>
    </cofactor>
</comment>
<dbReference type="GO" id="GO:0030170">
    <property type="term" value="F:pyridoxal phosphate binding"/>
    <property type="evidence" value="ECO:0007669"/>
    <property type="project" value="InterPro"/>
</dbReference>
<comment type="similarity">
    <text evidence="3 12">Belongs to the threonine synthase family.</text>
</comment>
<comment type="pathway">
    <text evidence="2 12">Amino-acid biosynthesis; L-threonine biosynthesis; L-threonine from L-aspartate: step 5/5.</text>
</comment>
<proteinExistence type="inferred from homology"/>
<evidence type="ECO:0000256" key="13">
    <source>
        <dbReference type="PIRSR" id="PIRSR038945-1"/>
    </source>
</evidence>
<evidence type="ECO:0000256" key="9">
    <source>
        <dbReference type="ARBA" id="ARBA00023239"/>
    </source>
</evidence>
<dbReference type="PROSITE" id="PS00165">
    <property type="entry name" value="DEHYDRATASE_SER_THR"/>
    <property type="match status" value="1"/>
</dbReference>
<evidence type="ECO:0000259" key="15">
    <source>
        <dbReference type="Pfam" id="PF00291"/>
    </source>
</evidence>
<evidence type="ECO:0000313" key="16">
    <source>
        <dbReference type="EMBL" id="KKT60115.1"/>
    </source>
</evidence>
<feature type="domain" description="Tryptophan synthase beta chain-like PALP" evidence="15">
    <location>
        <begin position="35"/>
        <end position="327"/>
    </location>
</feature>
<dbReference type="GO" id="GO:0003941">
    <property type="term" value="F:L-serine ammonia-lyase activity"/>
    <property type="evidence" value="ECO:0007669"/>
    <property type="project" value="TreeGrafter"/>
</dbReference>
<evidence type="ECO:0000313" key="17">
    <source>
        <dbReference type="Proteomes" id="UP000034087"/>
    </source>
</evidence>
<feature type="modified residue" description="N6-(pyridoxal phosphate)lysine" evidence="14">
    <location>
        <position position="80"/>
    </location>
</feature>
<feature type="binding site" evidence="13">
    <location>
        <position position="106"/>
    </location>
    <ligand>
        <name>pyridoxal 5'-phosphate</name>
        <dbReference type="ChEBI" id="CHEBI:597326"/>
    </ligand>
</feature>
<dbReference type="EC" id="4.2.3.1" evidence="4 11"/>
<evidence type="ECO:0000256" key="11">
    <source>
        <dbReference type="NCBIfam" id="TIGR00260"/>
    </source>
</evidence>
<evidence type="ECO:0000256" key="7">
    <source>
        <dbReference type="ARBA" id="ARBA00022697"/>
    </source>
</evidence>
<comment type="caution">
    <text evidence="16">The sequence shown here is derived from an EMBL/GenBank/DDBJ whole genome shotgun (WGS) entry which is preliminary data.</text>
</comment>
<evidence type="ECO:0000256" key="6">
    <source>
        <dbReference type="ARBA" id="ARBA00022605"/>
    </source>
</evidence>
<accession>A0A0G1ILX7</accession>
<dbReference type="InterPro" id="IPR026260">
    <property type="entry name" value="Thr_Synthase_bac/arc"/>
</dbReference>
<dbReference type="PIRSF" id="PIRSF038945">
    <property type="entry name" value="Thr_synthase"/>
    <property type="match status" value="1"/>
</dbReference>
<dbReference type="AlphaFoldDB" id="A0A0G1ILX7"/>
<dbReference type="Gene3D" id="3.40.50.1100">
    <property type="match status" value="2"/>
</dbReference>
<dbReference type="GO" id="GO:0004794">
    <property type="term" value="F:threonine deaminase activity"/>
    <property type="evidence" value="ECO:0007669"/>
    <property type="project" value="TreeGrafter"/>
</dbReference>
<evidence type="ECO:0000256" key="4">
    <source>
        <dbReference type="ARBA" id="ARBA00013028"/>
    </source>
</evidence>
<evidence type="ECO:0000256" key="1">
    <source>
        <dbReference type="ARBA" id="ARBA00001933"/>
    </source>
</evidence>
<dbReference type="CDD" id="cd01563">
    <property type="entry name" value="Thr-synth_1"/>
    <property type="match status" value="1"/>
</dbReference>
<dbReference type="InterPro" id="IPR036052">
    <property type="entry name" value="TrpB-like_PALP_sf"/>
</dbReference>
<dbReference type="InterPro" id="IPR000634">
    <property type="entry name" value="Ser/Thr_deHydtase_PyrdxlP-BS"/>
</dbReference>
<organism evidence="16 17">
    <name type="scientific">Candidatus Giovannonibacteria bacterium GW2011_GWA1_44_25</name>
    <dbReference type="NCBI Taxonomy" id="1618645"/>
    <lineage>
        <taxon>Bacteria</taxon>
        <taxon>Candidatus Giovannoniibacteriota</taxon>
    </lineage>
</organism>
<keyword evidence="6 12" id="KW-0028">Amino-acid biosynthesis</keyword>
<sequence length="376" mass="41737">MIKHKFLPQPYKGILHKYWEWMPPAIQWMGKEKIITLFEGNTCLWRAKNFENYLRDLFPYFHSEVYWKLEGENRGSGSFKDRGMTAAITMAAARGKKVVICASTGNTAASAAVYAQAAGMRCLVVLPEGNVAPGKLTQSYRHGAKVIQIKGNFDKALEIVREVVLREKDKELVNSINPHRTEGQKTAAFEIVDELGEAPRYHFIPVGNGGNITAYWRGYKEYYIKGRSKRCPHMIGYQAVGAAPIVLGRAVENPKTIASAICIGNPAKWEEAKAARDESSGKIDMADDEEIMAAYALISELEPVSCEPSSAISVAGVIKEIKRIPRDIYIWDGCKIVCTLTGAAWKDPDAAKKVFVKDPIVIDASYDAVMDVIRSN</sequence>
<dbReference type="PANTHER" id="PTHR48078:SF6">
    <property type="entry name" value="L-THREONINE DEHYDRATASE CATABOLIC TDCB"/>
    <property type="match status" value="1"/>
</dbReference>
<feature type="binding site" evidence="13">
    <location>
        <begin position="207"/>
        <end position="211"/>
    </location>
    <ligand>
        <name>pyridoxal 5'-phosphate</name>
        <dbReference type="ChEBI" id="CHEBI:597326"/>
    </ligand>
</feature>
<protein>
    <recommendedName>
        <fullName evidence="5 11">Threonine synthase</fullName>
        <ecNumber evidence="4 11">4.2.3.1</ecNumber>
    </recommendedName>
</protein>
<dbReference type="PATRIC" id="fig|1618645.3.peg.228"/>
<comment type="function">
    <text evidence="12">Catalyzes the gamma-elimination of phosphate from L-phosphohomoserine and the beta-addition of water to produce L-threonine.</text>
</comment>